<dbReference type="Pfam" id="PF02037">
    <property type="entry name" value="SAP"/>
    <property type="match status" value="1"/>
</dbReference>
<dbReference type="SUPFAM" id="SSF68906">
    <property type="entry name" value="SAP domain"/>
    <property type="match status" value="1"/>
</dbReference>
<dbReference type="EMBL" id="JBBXJM010000001">
    <property type="protein sequence ID" value="KAL1412839.1"/>
    <property type="molecule type" value="Genomic_DNA"/>
</dbReference>
<feature type="domain" description="SAP" evidence="2">
    <location>
        <begin position="75"/>
        <end position="109"/>
    </location>
</feature>
<evidence type="ECO:0000313" key="3">
    <source>
        <dbReference type="EMBL" id="KAL1412839.1"/>
    </source>
</evidence>
<feature type="region of interest" description="Disordered" evidence="1">
    <location>
        <begin position="122"/>
        <end position="241"/>
    </location>
</feature>
<dbReference type="GeneID" id="95981631"/>
<evidence type="ECO:0000256" key="1">
    <source>
        <dbReference type="SAM" id="MobiDB-lite"/>
    </source>
</evidence>
<evidence type="ECO:0000313" key="4">
    <source>
        <dbReference type="Proteomes" id="UP001565368"/>
    </source>
</evidence>
<feature type="compositionally biased region" description="Low complexity" evidence="1">
    <location>
        <begin position="7"/>
        <end position="21"/>
    </location>
</feature>
<evidence type="ECO:0000259" key="2">
    <source>
        <dbReference type="PROSITE" id="PS50800"/>
    </source>
</evidence>
<dbReference type="InterPro" id="IPR036361">
    <property type="entry name" value="SAP_dom_sf"/>
</dbReference>
<comment type="caution">
    <text evidence="3">The sequence shown here is derived from an EMBL/GenBank/DDBJ whole genome shotgun (WGS) entry which is preliminary data.</text>
</comment>
<accession>A0ABR3QDQ0</accession>
<dbReference type="RefSeq" id="XP_069212783.1">
    <property type="nucleotide sequence ID" value="XM_069349239.1"/>
</dbReference>
<feature type="compositionally biased region" description="Basic and acidic residues" evidence="1">
    <location>
        <begin position="388"/>
        <end position="428"/>
    </location>
</feature>
<dbReference type="Proteomes" id="UP001565368">
    <property type="component" value="Unassembled WGS sequence"/>
</dbReference>
<feature type="region of interest" description="Disordered" evidence="1">
    <location>
        <begin position="1"/>
        <end position="57"/>
    </location>
</feature>
<dbReference type="Gene3D" id="1.10.720.30">
    <property type="entry name" value="SAP domain"/>
    <property type="match status" value="1"/>
</dbReference>
<feature type="region of interest" description="Disordered" evidence="1">
    <location>
        <begin position="388"/>
        <end position="435"/>
    </location>
</feature>
<dbReference type="InterPro" id="IPR003034">
    <property type="entry name" value="SAP_dom"/>
</dbReference>
<feature type="compositionally biased region" description="Polar residues" evidence="1">
    <location>
        <begin position="32"/>
        <end position="44"/>
    </location>
</feature>
<dbReference type="SMART" id="SM00513">
    <property type="entry name" value="SAP"/>
    <property type="match status" value="1"/>
</dbReference>
<keyword evidence="4" id="KW-1185">Reference proteome</keyword>
<name>A0ABR3QDQ0_9TREE</name>
<feature type="compositionally biased region" description="Low complexity" evidence="1">
    <location>
        <begin position="214"/>
        <end position="241"/>
    </location>
</feature>
<proteinExistence type="predicted"/>
<reference evidence="3 4" key="1">
    <citation type="submission" date="2023-08" db="EMBL/GenBank/DDBJ databases">
        <title>Annotated Genome Sequence of Vanrija albida AlHP1.</title>
        <authorList>
            <person name="Herzog R."/>
        </authorList>
    </citation>
    <scope>NUCLEOTIDE SEQUENCE [LARGE SCALE GENOMIC DNA]</scope>
    <source>
        <strain evidence="3 4">AlHP1</strain>
    </source>
</reference>
<organism evidence="3 4">
    <name type="scientific">Vanrija albida</name>
    <dbReference type="NCBI Taxonomy" id="181172"/>
    <lineage>
        <taxon>Eukaryota</taxon>
        <taxon>Fungi</taxon>
        <taxon>Dikarya</taxon>
        <taxon>Basidiomycota</taxon>
        <taxon>Agaricomycotina</taxon>
        <taxon>Tremellomycetes</taxon>
        <taxon>Trichosporonales</taxon>
        <taxon>Trichosporonaceae</taxon>
        <taxon>Vanrija</taxon>
    </lineage>
</organism>
<sequence length="457" mass="47690">MLRRRLSAGALRARAQAQAAQSHAIHTGPKSAPTTPQRLTTPTASAAKATISAHPAQQQSASLASAVLLGTQRSWKNETVVTLRAELKRRGLSQQGKKALLITRLESADASAFLPPVPPLSKAAKAAKGQRPLSTTPPAAFRGDATSKPADDEAVSSTGPAVETSRSEAPLEAHAVTPEVLTTAPGLPIKKRTSPNLLDIKFPTTKPEEERETPIPLIGSYSGRGSSSSRGGSVPSSSGPRVMTVASASTHIGGGPVHGSGSRVSDSYAAEFHDLSHLVSKSVEQVVAHPMISLRSVGVPIPVINLPPAAKAEDTKYVASTEPLSSDEKRGALWLAGTLGVVFLLTGWARGGREDVFADNDAANATHAEKLAAKADAVADSAREKLDKLQTKDAKKEHAAQGKVDNLKAKDREAEAKAERKVGREEAKAGAAHVNAQAEDVRALIEAIKKALDAQGK</sequence>
<dbReference type="PROSITE" id="PS50800">
    <property type="entry name" value="SAP"/>
    <property type="match status" value="1"/>
</dbReference>
<gene>
    <name evidence="3" type="ORF">Q8F55_000588</name>
</gene>
<protein>
    <recommendedName>
        <fullName evidence="2">SAP domain-containing protein</fullName>
    </recommendedName>
</protein>